<protein>
    <submittedName>
        <fullName evidence="1">Uncharacterized protein</fullName>
    </submittedName>
</protein>
<reference evidence="1 2" key="1">
    <citation type="journal article" date="2013" name="Curr. Biol.">
        <title>The Genome of the Foraminiferan Reticulomyxa filosa.</title>
        <authorList>
            <person name="Glockner G."/>
            <person name="Hulsmann N."/>
            <person name="Schleicher M."/>
            <person name="Noegel A.A."/>
            <person name="Eichinger L."/>
            <person name="Gallinger C."/>
            <person name="Pawlowski J."/>
            <person name="Sierra R."/>
            <person name="Euteneuer U."/>
            <person name="Pillet L."/>
            <person name="Moustafa A."/>
            <person name="Platzer M."/>
            <person name="Groth M."/>
            <person name="Szafranski K."/>
            <person name="Schliwa M."/>
        </authorList>
    </citation>
    <scope>NUCLEOTIDE SEQUENCE [LARGE SCALE GENOMIC DNA]</scope>
</reference>
<dbReference type="EMBL" id="ASPP01029526">
    <property type="protein sequence ID" value="ETO04313.1"/>
    <property type="molecule type" value="Genomic_DNA"/>
</dbReference>
<comment type="caution">
    <text evidence="1">The sequence shown here is derived from an EMBL/GenBank/DDBJ whole genome shotgun (WGS) entry which is preliminary data.</text>
</comment>
<evidence type="ECO:0000313" key="2">
    <source>
        <dbReference type="Proteomes" id="UP000023152"/>
    </source>
</evidence>
<evidence type="ECO:0000313" key="1">
    <source>
        <dbReference type="EMBL" id="ETO04313.1"/>
    </source>
</evidence>
<dbReference type="AlphaFoldDB" id="X6LR14"/>
<accession>X6LR14</accession>
<gene>
    <name evidence="1" type="ORF">RFI_33085</name>
</gene>
<keyword evidence="2" id="KW-1185">Reference proteome</keyword>
<proteinExistence type="predicted"/>
<sequence length="310" mass="35961">MTALSALLASTSSQLFAKIGKHLEELQVTEEDLKHMSLTELIEEPDLIAFGIKDPNMQNKLAFRRKFVLKKVEKLIKNNEASDSKYIRHVFDNTKSDLFVKIGHHLFDLQVETDDIESIDDLKKFISLEELQTFGITSGQFIDLKNIYAYMIYKIYIYVYIEDKSNFVYKKAFLLITNLKENLPEVKELVNKQPMMFSPSIMVQETPSKPIPSMSHMRQQSHKVTEGQMEGAVVSLMESLHDETRISESNVQCVLSAIVSQQQPKGRDTMIHKDSFYTFIDSFYRDNVIRSFIQLQDECLFVFLFCFFAK</sequence>
<name>X6LR14_RETFI</name>
<dbReference type="Proteomes" id="UP000023152">
    <property type="component" value="Unassembled WGS sequence"/>
</dbReference>
<organism evidence="1 2">
    <name type="scientific">Reticulomyxa filosa</name>
    <dbReference type="NCBI Taxonomy" id="46433"/>
    <lineage>
        <taxon>Eukaryota</taxon>
        <taxon>Sar</taxon>
        <taxon>Rhizaria</taxon>
        <taxon>Retaria</taxon>
        <taxon>Foraminifera</taxon>
        <taxon>Monothalamids</taxon>
        <taxon>Reticulomyxidae</taxon>
        <taxon>Reticulomyxa</taxon>
    </lineage>
</organism>